<evidence type="ECO:0000256" key="5">
    <source>
        <dbReference type="ARBA" id="ARBA00023157"/>
    </source>
</evidence>
<dbReference type="InterPro" id="IPR009011">
    <property type="entry name" value="Man6P_isomerase_rcpt-bd_dom_sf"/>
</dbReference>
<feature type="coiled-coil region" evidence="6">
    <location>
        <begin position="395"/>
        <end position="429"/>
    </location>
</feature>
<feature type="compositionally biased region" description="Acidic residues" evidence="7">
    <location>
        <begin position="313"/>
        <end position="322"/>
    </location>
</feature>
<keyword evidence="3" id="KW-0256">Endoplasmic reticulum</keyword>
<dbReference type="InterPro" id="IPR036607">
    <property type="entry name" value="PRKCSH"/>
</dbReference>
<dbReference type="PANTHER" id="PTHR12630">
    <property type="entry name" value="N-LINKED OLIGOSACCHARIDE PROCESSING"/>
    <property type="match status" value="1"/>
</dbReference>
<dbReference type="Pfam" id="PF13202">
    <property type="entry name" value="EF-hand_5"/>
    <property type="match status" value="2"/>
</dbReference>
<dbReference type="Pfam" id="PF13015">
    <property type="entry name" value="PRKCSH_1"/>
    <property type="match status" value="1"/>
</dbReference>
<dbReference type="SUPFAM" id="SSF47473">
    <property type="entry name" value="EF-hand"/>
    <property type="match status" value="1"/>
</dbReference>
<dbReference type="InterPro" id="IPR028146">
    <property type="entry name" value="PRKCSH_N"/>
</dbReference>
<dbReference type="CDD" id="cd00112">
    <property type="entry name" value="LDLa"/>
    <property type="match status" value="1"/>
</dbReference>
<keyword evidence="10" id="KW-1185">Reference proteome</keyword>
<evidence type="ECO:0000256" key="6">
    <source>
        <dbReference type="SAM" id="Coils"/>
    </source>
</evidence>
<dbReference type="PROSITE" id="PS50222">
    <property type="entry name" value="EF_HAND_2"/>
    <property type="match status" value="1"/>
</dbReference>
<dbReference type="Proteomes" id="UP000695022">
    <property type="component" value="Unplaced"/>
</dbReference>
<evidence type="ECO:0000256" key="4">
    <source>
        <dbReference type="ARBA" id="ARBA00022837"/>
    </source>
</evidence>
<protein>
    <recommendedName>
        <fullName evidence="1">Glucosidase 2 subunit beta</fullName>
    </recommendedName>
</protein>
<dbReference type="Gene3D" id="1.10.238.10">
    <property type="entry name" value="EF-hand"/>
    <property type="match status" value="1"/>
</dbReference>
<evidence type="ECO:0000256" key="1">
    <source>
        <dbReference type="ARBA" id="ARBA00022387"/>
    </source>
</evidence>
<reference evidence="11" key="1">
    <citation type="submission" date="2025-08" db="UniProtKB">
        <authorList>
            <consortium name="RefSeq"/>
        </authorList>
    </citation>
    <scope>IDENTIFICATION</scope>
</reference>
<evidence type="ECO:0000313" key="10">
    <source>
        <dbReference type="Proteomes" id="UP000695022"/>
    </source>
</evidence>
<feature type="region of interest" description="Disordered" evidence="7">
    <location>
        <begin position="313"/>
        <end position="393"/>
    </location>
</feature>
<evidence type="ECO:0000256" key="7">
    <source>
        <dbReference type="SAM" id="MobiDB-lite"/>
    </source>
</evidence>
<feature type="domain" description="MRH" evidence="9">
    <location>
        <begin position="445"/>
        <end position="546"/>
    </location>
</feature>
<evidence type="ECO:0000259" key="9">
    <source>
        <dbReference type="PROSITE" id="PS51914"/>
    </source>
</evidence>
<dbReference type="GeneID" id="106815117"/>
<keyword evidence="6" id="KW-0175">Coiled coil</keyword>
<keyword evidence="5" id="KW-1015">Disulfide bond</keyword>
<name>A0ABM1ES61_PRICU</name>
<feature type="region of interest" description="Disordered" evidence="7">
    <location>
        <begin position="207"/>
        <end position="227"/>
    </location>
</feature>
<keyword evidence="4" id="KW-0106">Calcium</keyword>
<dbReference type="InterPro" id="IPR018247">
    <property type="entry name" value="EF_Hand_1_Ca_BS"/>
</dbReference>
<dbReference type="SUPFAM" id="SSF50911">
    <property type="entry name" value="Mannose 6-phosphate receptor domain"/>
    <property type="match status" value="1"/>
</dbReference>
<accession>A0ABM1ES61</accession>
<dbReference type="RefSeq" id="XP_014675032.1">
    <property type="nucleotide sequence ID" value="XM_014819546.1"/>
</dbReference>
<organism evidence="10 11">
    <name type="scientific">Priapulus caudatus</name>
    <name type="common">Priapulid worm</name>
    <dbReference type="NCBI Taxonomy" id="37621"/>
    <lineage>
        <taxon>Eukaryota</taxon>
        <taxon>Metazoa</taxon>
        <taxon>Ecdysozoa</taxon>
        <taxon>Scalidophora</taxon>
        <taxon>Priapulida</taxon>
        <taxon>Priapulimorpha</taxon>
        <taxon>Priapulimorphida</taxon>
        <taxon>Priapulidae</taxon>
        <taxon>Priapulus</taxon>
    </lineage>
</organism>
<dbReference type="PROSITE" id="PS51914">
    <property type="entry name" value="MRH"/>
    <property type="match status" value="1"/>
</dbReference>
<feature type="compositionally biased region" description="Basic and acidic residues" evidence="7">
    <location>
        <begin position="382"/>
        <end position="393"/>
    </location>
</feature>
<dbReference type="SUPFAM" id="SSF57424">
    <property type="entry name" value="LDL receptor-like module"/>
    <property type="match status" value="1"/>
</dbReference>
<keyword evidence="2" id="KW-0732">Signal</keyword>
<dbReference type="Gene3D" id="2.70.130.10">
    <property type="entry name" value="Mannose-6-phosphate receptor binding domain"/>
    <property type="match status" value="1"/>
</dbReference>
<dbReference type="PANTHER" id="PTHR12630:SF1">
    <property type="entry name" value="GLUCOSIDASE 2 SUBUNIT BETA"/>
    <property type="match status" value="1"/>
</dbReference>
<dbReference type="InterPro" id="IPR036055">
    <property type="entry name" value="LDL_receptor-like_sf"/>
</dbReference>
<dbReference type="Pfam" id="PF12999">
    <property type="entry name" value="PRKCSH-like"/>
    <property type="match status" value="1"/>
</dbReference>
<dbReference type="PROSITE" id="PS00018">
    <property type="entry name" value="EF_HAND_1"/>
    <property type="match status" value="1"/>
</dbReference>
<feature type="domain" description="EF-hand" evidence="8">
    <location>
        <begin position="233"/>
        <end position="268"/>
    </location>
</feature>
<dbReference type="InterPro" id="IPR011992">
    <property type="entry name" value="EF-hand-dom_pair"/>
</dbReference>
<feature type="compositionally biased region" description="Acidic residues" evidence="7">
    <location>
        <begin position="337"/>
        <end position="381"/>
    </location>
</feature>
<sequence length="558" mass="63668">MAAPCYVEMSRCCVYLSKFALYLLVLLCLLCVKHTVETPHVVRPRGVPLSKASLYDPEKNFGCLDGSNVIPFHFVNDDYCDCADGSDEPGTSACPHGFFHCTNAGYIPKFIPSSRVNDGICDCCDLSDEYDSPARCINDCKELGGHRIREQKEKLEQIQKGFETRQLLAKEGTEKKKEHEEKLEQLQQELQELEVKKRELEVVKKAAEEPEKQAKEAHEKNWQEQKKQKADALNKAGAEAAFPVLDVDGDGIITPEELMVRTEFDMNDDGVITEEELKTRFGDEGLMDWDLETFTETMWYKLKYIYQHPKDEEAEVADDNDKEPEPFSPPSPSVDVTEGDGDGSEHALDEEEDEDDDDDDDDDFLEGEDDDEDAGDMDDDKDGAKDKMPEYETETKRLIQVANDARNAYEEAQQQHQTMADEIKNLERYTKNYYGQENEFLQLDKQCFEYTEREYIYKLCLYDKVSQRPKAGGGETSLGVWDKWLGTEDNEFDQMSFSDGVQCWNGPKRSAKVMVTCGLENQLLSASEPNRCEYLFTFTTPAVCTIPTRTPDLLHDEL</sequence>
<dbReference type="Gene3D" id="4.10.400.10">
    <property type="entry name" value="Low-density Lipoprotein Receptor"/>
    <property type="match status" value="1"/>
</dbReference>
<evidence type="ECO:0000256" key="3">
    <source>
        <dbReference type="ARBA" id="ARBA00022824"/>
    </source>
</evidence>
<evidence type="ECO:0000256" key="2">
    <source>
        <dbReference type="ARBA" id="ARBA00022729"/>
    </source>
</evidence>
<gene>
    <name evidence="11" type="primary">LOC106815117</name>
</gene>
<dbReference type="InterPro" id="IPR002048">
    <property type="entry name" value="EF_hand_dom"/>
</dbReference>
<evidence type="ECO:0000313" key="11">
    <source>
        <dbReference type="RefSeq" id="XP_014675032.1"/>
    </source>
</evidence>
<dbReference type="InterPro" id="IPR002172">
    <property type="entry name" value="LDrepeatLR_classA_rpt"/>
</dbReference>
<dbReference type="InterPro" id="IPR044865">
    <property type="entry name" value="MRH_dom"/>
</dbReference>
<proteinExistence type="predicted"/>
<evidence type="ECO:0000259" key="8">
    <source>
        <dbReference type="PROSITE" id="PS50222"/>
    </source>
</evidence>
<dbReference type="InterPro" id="IPR039794">
    <property type="entry name" value="Gtb1-like"/>
</dbReference>